<dbReference type="EMBL" id="OV651820">
    <property type="protein sequence ID" value="CAH1114481.1"/>
    <property type="molecule type" value="Genomic_DNA"/>
</dbReference>
<accession>A0A9P0D8P4</accession>
<evidence type="ECO:0008006" key="3">
    <source>
        <dbReference type="Google" id="ProtNLM"/>
    </source>
</evidence>
<sequence length="104" mass="12403">MVGSRKGFIGIRKERATAMNVQEYDLIILHCIIHQQNLCSKSIRLKNVMDVVVNTIKFIKSCHLNHWQFKAFLDDLSSEHDVTYYYCEVMWLNKGKMLKRFYKE</sequence>
<name>A0A9P0D8P4_9CUCU</name>
<dbReference type="PANTHER" id="PTHR45913">
    <property type="entry name" value="EPM2A-INTERACTING PROTEIN 1"/>
    <property type="match status" value="1"/>
</dbReference>
<dbReference type="AlphaFoldDB" id="A0A9P0D8P4"/>
<reference evidence="1" key="1">
    <citation type="submission" date="2022-01" db="EMBL/GenBank/DDBJ databases">
        <authorList>
            <person name="King R."/>
        </authorList>
    </citation>
    <scope>NUCLEOTIDE SEQUENCE</scope>
</reference>
<proteinExistence type="predicted"/>
<dbReference type="PANTHER" id="PTHR45913:SF5">
    <property type="entry name" value="GENERAL TRANSCRIPTION FACTOR II-I REPEAT DOMAIN-CONTAINING PROTEIN 2A-LIKE PROTEIN"/>
    <property type="match status" value="1"/>
</dbReference>
<gene>
    <name evidence="1" type="ORF">PSYICH_LOCUS14212</name>
</gene>
<evidence type="ECO:0000313" key="1">
    <source>
        <dbReference type="EMBL" id="CAH1114481.1"/>
    </source>
</evidence>
<organism evidence="1 2">
    <name type="scientific">Psylliodes chrysocephalus</name>
    <dbReference type="NCBI Taxonomy" id="3402493"/>
    <lineage>
        <taxon>Eukaryota</taxon>
        <taxon>Metazoa</taxon>
        <taxon>Ecdysozoa</taxon>
        <taxon>Arthropoda</taxon>
        <taxon>Hexapoda</taxon>
        <taxon>Insecta</taxon>
        <taxon>Pterygota</taxon>
        <taxon>Neoptera</taxon>
        <taxon>Endopterygota</taxon>
        <taxon>Coleoptera</taxon>
        <taxon>Polyphaga</taxon>
        <taxon>Cucujiformia</taxon>
        <taxon>Chrysomeloidea</taxon>
        <taxon>Chrysomelidae</taxon>
        <taxon>Galerucinae</taxon>
        <taxon>Alticini</taxon>
        <taxon>Psylliodes</taxon>
    </lineage>
</organism>
<dbReference type="OrthoDB" id="6743767at2759"/>
<keyword evidence="2" id="KW-1185">Reference proteome</keyword>
<protein>
    <recommendedName>
        <fullName evidence="3">Transposase</fullName>
    </recommendedName>
</protein>
<dbReference type="Proteomes" id="UP001153636">
    <property type="component" value="Chromosome 8"/>
</dbReference>
<evidence type="ECO:0000313" key="2">
    <source>
        <dbReference type="Proteomes" id="UP001153636"/>
    </source>
</evidence>